<dbReference type="EC" id="2.7.1.35" evidence="1"/>
<sequence>MTQILVISSFVSTSSVGGSIAPATLAHLGIDCALAPTTLLGRHPGLGSPGGSAVPADRLASLLEGVEAHGEFDRCRGLITGYFASPEQVHVAAATIDKVRATKRPDTKPWLPPTKALIIVDTIMGDTEKGLYIREDTANAIRHDLIQRADIITPNLWEFAYLTRTDIHSLITPEDIWKASHALPCDALITSIPTKIGLGSLYIEKAHNAAWLCETPKLQGYIPHGTGDLATLLLAAALCENYEPKDALARSIGGTLGVIDAATTQQLKDLPIAASGNIIRTPHKVQITRLH</sequence>
<reference evidence="8" key="1">
    <citation type="journal article" date="2019" name="Int. J. Syst. Evol. Microbiol.">
        <title>The Global Catalogue of Microorganisms (GCM) 10K type strain sequencing project: providing services to taxonomists for standard genome sequencing and annotation.</title>
        <authorList>
            <consortium name="The Broad Institute Genomics Platform"/>
            <consortium name="The Broad Institute Genome Sequencing Center for Infectious Disease"/>
            <person name="Wu L."/>
            <person name="Ma J."/>
        </authorList>
    </citation>
    <scope>NUCLEOTIDE SEQUENCE [LARGE SCALE GENOMIC DNA]</scope>
    <source>
        <strain evidence="8">CCUG 51308</strain>
    </source>
</reference>
<evidence type="ECO:0000313" key="8">
    <source>
        <dbReference type="Proteomes" id="UP001596492"/>
    </source>
</evidence>
<evidence type="ECO:0000256" key="1">
    <source>
        <dbReference type="ARBA" id="ARBA00012104"/>
    </source>
</evidence>
<gene>
    <name evidence="7" type="ORF">ACFQS8_10455</name>
</gene>
<dbReference type="GO" id="GO:0008902">
    <property type="term" value="F:hydroxymethylpyrimidine kinase activity"/>
    <property type="evidence" value="ECO:0007669"/>
    <property type="project" value="UniProtKB-EC"/>
</dbReference>
<dbReference type="PANTHER" id="PTHR10534:SF2">
    <property type="entry name" value="PYRIDOXAL KINASE"/>
    <property type="match status" value="1"/>
</dbReference>
<keyword evidence="5" id="KW-0067">ATP-binding</keyword>
<keyword evidence="8" id="KW-1185">Reference proteome</keyword>
<dbReference type="RefSeq" id="WP_382167278.1">
    <property type="nucleotide sequence ID" value="NZ_JBHTBR010000005.1"/>
</dbReference>
<name>A0ABW2IMD7_9PROT</name>
<dbReference type="PANTHER" id="PTHR10534">
    <property type="entry name" value="PYRIDOXAL KINASE"/>
    <property type="match status" value="1"/>
</dbReference>
<keyword evidence="3" id="KW-0547">Nucleotide-binding</keyword>
<dbReference type="InterPro" id="IPR004625">
    <property type="entry name" value="PyrdxlKinase"/>
</dbReference>
<organism evidence="7 8">
    <name type="scientific">Hirschia litorea</name>
    <dbReference type="NCBI Taxonomy" id="1199156"/>
    <lineage>
        <taxon>Bacteria</taxon>
        <taxon>Pseudomonadati</taxon>
        <taxon>Pseudomonadota</taxon>
        <taxon>Alphaproteobacteria</taxon>
        <taxon>Hyphomonadales</taxon>
        <taxon>Hyphomonadaceae</taxon>
        <taxon>Hirschia</taxon>
    </lineage>
</organism>
<evidence type="ECO:0000256" key="5">
    <source>
        <dbReference type="ARBA" id="ARBA00022840"/>
    </source>
</evidence>
<dbReference type="Pfam" id="PF08543">
    <property type="entry name" value="Phos_pyr_kin"/>
    <property type="match status" value="1"/>
</dbReference>
<keyword evidence="2 7" id="KW-0808">Transferase</keyword>
<dbReference type="SUPFAM" id="SSF53613">
    <property type="entry name" value="Ribokinase-like"/>
    <property type="match status" value="1"/>
</dbReference>
<evidence type="ECO:0000256" key="2">
    <source>
        <dbReference type="ARBA" id="ARBA00022679"/>
    </source>
</evidence>
<evidence type="ECO:0000259" key="6">
    <source>
        <dbReference type="Pfam" id="PF08543"/>
    </source>
</evidence>
<protein>
    <recommendedName>
        <fullName evidence="1">pyridoxal kinase</fullName>
        <ecNumber evidence="1">2.7.1.35</ecNumber>
    </recommendedName>
</protein>
<dbReference type="InterPro" id="IPR013749">
    <property type="entry name" value="PM/HMP-P_kinase-1"/>
</dbReference>
<accession>A0ABW2IMD7</accession>
<dbReference type="EMBL" id="JBHTBR010000005">
    <property type="protein sequence ID" value="MFC7292036.1"/>
    <property type="molecule type" value="Genomic_DNA"/>
</dbReference>
<keyword evidence="4 7" id="KW-0418">Kinase</keyword>
<comment type="caution">
    <text evidence="7">The sequence shown here is derived from an EMBL/GenBank/DDBJ whole genome shotgun (WGS) entry which is preliminary data.</text>
</comment>
<dbReference type="Gene3D" id="3.40.1190.20">
    <property type="match status" value="1"/>
</dbReference>
<dbReference type="Proteomes" id="UP001596492">
    <property type="component" value="Unassembled WGS sequence"/>
</dbReference>
<evidence type="ECO:0000256" key="3">
    <source>
        <dbReference type="ARBA" id="ARBA00022741"/>
    </source>
</evidence>
<dbReference type="InterPro" id="IPR029056">
    <property type="entry name" value="Ribokinase-like"/>
</dbReference>
<evidence type="ECO:0000256" key="4">
    <source>
        <dbReference type="ARBA" id="ARBA00022777"/>
    </source>
</evidence>
<dbReference type="GO" id="GO:0008972">
    <property type="term" value="F:phosphomethylpyrimidine kinase activity"/>
    <property type="evidence" value="ECO:0007669"/>
    <property type="project" value="UniProtKB-EC"/>
</dbReference>
<evidence type="ECO:0000313" key="7">
    <source>
        <dbReference type="EMBL" id="MFC7292036.1"/>
    </source>
</evidence>
<proteinExistence type="predicted"/>
<feature type="domain" description="Pyridoxamine kinase/Phosphomethylpyrimidine kinase" evidence="6">
    <location>
        <begin position="117"/>
        <end position="253"/>
    </location>
</feature>